<evidence type="ECO:0000313" key="5">
    <source>
        <dbReference type="Proteomes" id="UP000028933"/>
    </source>
</evidence>
<dbReference type="GO" id="GO:0043565">
    <property type="term" value="F:sequence-specific DNA binding"/>
    <property type="evidence" value="ECO:0007669"/>
    <property type="project" value="InterPro"/>
</dbReference>
<dbReference type="KEGG" id="eao:BD94_2703"/>
<dbReference type="RefSeq" id="WP_024565441.1">
    <property type="nucleotide sequence ID" value="NZ_CP007547.1"/>
</dbReference>
<dbReference type="SUPFAM" id="SSF46689">
    <property type="entry name" value="Homeodomain-like"/>
    <property type="match status" value="1"/>
</dbReference>
<evidence type="ECO:0000256" key="1">
    <source>
        <dbReference type="ARBA" id="ARBA00023015"/>
    </source>
</evidence>
<organism evidence="4 5">
    <name type="scientific">Elizabethkingia anophelis NUHP1</name>
    <dbReference type="NCBI Taxonomy" id="1338011"/>
    <lineage>
        <taxon>Bacteria</taxon>
        <taxon>Pseudomonadati</taxon>
        <taxon>Bacteroidota</taxon>
        <taxon>Flavobacteriia</taxon>
        <taxon>Flavobacteriales</taxon>
        <taxon>Weeksellaceae</taxon>
        <taxon>Elizabethkingia</taxon>
    </lineage>
</organism>
<proteinExistence type="predicted"/>
<keyword evidence="2" id="KW-0804">Transcription</keyword>
<reference evidence="4" key="1">
    <citation type="journal article" date="2013" name="Lancet">
        <title>First case of E anophelis outbreak in an intensive-care unit.</title>
        <authorList>
            <person name="Teo J."/>
            <person name="Tan S.Y."/>
            <person name="Tay M."/>
            <person name="Ding Y."/>
            <person name="Kjelleberg S."/>
            <person name="Givskov M."/>
            <person name="Lin R.T."/>
            <person name="Yang L."/>
        </authorList>
    </citation>
    <scope>NUCLEOTIDE SEQUENCE [LARGE SCALE GENOMIC DNA]</scope>
    <source>
        <strain evidence="4">NUHP1</strain>
    </source>
</reference>
<protein>
    <submittedName>
        <fullName evidence="4">Transcriptional regulator, AraC family</fullName>
    </submittedName>
</protein>
<reference evidence="4" key="2">
    <citation type="journal article" date="2015" name="Genome Biol. Evol.">
        <title>Complete Genome Sequence and Transcriptomic Analysis of the Novel Pathogen Elizabethkingia anophelis in Response to Oxidative Stress.</title>
        <authorList>
            <person name="Li Y."/>
            <person name="Liu Y."/>
            <person name="Chew S.C."/>
            <person name="Tay M."/>
            <person name="Salido M.M."/>
            <person name="Teo J."/>
            <person name="Lauro F.M."/>
            <person name="Givskov M."/>
            <person name="Yang L."/>
        </authorList>
    </citation>
    <scope>NUCLEOTIDE SEQUENCE</scope>
    <source>
        <strain evidence="4">NUHP1</strain>
    </source>
</reference>
<evidence type="ECO:0000313" key="4">
    <source>
        <dbReference type="EMBL" id="AIL46478.1"/>
    </source>
</evidence>
<gene>
    <name evidence="4" type="ORF">BD94_2703</name>
</gene>
<name>A0A077EIZ8_9FLAO</name>
<dbReference type="InterPro" id="IPR009057">
    <property type="entry name" value="Homeodomain-like_sf"/>
</dbReference>
<evidence type="ECO:0000256" key="2">
    <source>
        <dbReference type="ARBA" id="ARBA00023163"/>
    </source>
</evidence>
<dbReference type="Proteomes" id="UP000028933">
    <property type="component" value="Chromosome"/>
</dbReference>
<dbReference type="PROSITE" id="PS01124">
    <property type="entry name" value="HTH_ARAC_FAMILY_2"/>
    <property type="match status" value="1"/>
</dbReference>
<evidence type="ECO:0000259" key="3">
    <source>
        <dbReference type="PROSITE" id="PS01124"/>
    </source>
</evidence>
<dbReference type="Pfam" id="PF12833">
    <property type="entry name" value="HTH_18"/>
    <property type="match status" value="1"/>
</dbReference>
<dbReference type="AlphaFoldDB" id="A0A077EIZ8"/>
<sequence>MKIETEFYKPDNNTLNKYIEGFYFISKQEIENSFSYQTFPNNYNIVSAYLDSDVKLEKDKITVISSKNKFTSTLVKKYIRPIEIKVNAIVDEITIYFKPAGLNHFIDDISSLFENDFSYFNPFSDYEAEMTKILLTKERNIQLELLEKYWISKLIQKDLAPVESWLSDINSTLNIEEIAEKNQISRQYFNKMFRKYVGKSPSEFRKINKFRNSITQKNKNQNLIELSLDADFYDQSHFIRNFKELAKVNPGSFFNNVDTSKENIWLFEE</sequence>
<dbReference type="Gene3D" id="1.10.10.60">
    <property type="entry name" value="Homeodomain-like"/>
    <property type="match status" value="2"/>
</dbReference>
<dbReference type="EMBL" id="CP007547">
    <property type="protein sequence ID" value="AIL46478.1"/>
    <property type="molecule type" value="Genomic_DNA"/>
</dbReference>
<dbReference type="eggNOG" id="COG2207">
    <property type="taxonomic scope" value="Bacteria"/>
</dbReference>
<dbReference type="GO" id="GO:0003700">
    <property type="term" value="F:DNA-binding transcription factor activity"/>
    <property type="evidence" value="ECO:0007669"/>
    <property type="project" value="InterPro"/>
</dbReference>
<dbReference type="STRING" id="1338011.BD94_2703"/>
<accession>A0A077EIZ8</accession>
<dbReference type="InterPro" id="IPR018060">
    <property type="entry name" value="HTH_AraC"/>
</dbReference>
<feature type="domain" description="HTH araC/xylS-type" evidence="3">
    <location>
        <begin position="156"/>
        <end position="256"/>
    </location>
</feature>
<dbReference type="HOGENOM" id="CLU_1033409_0_0_10"/>
<dbReference type="SMART" id="SM00342">
    <property type="entry name" value="HTH_ARAC"/>
    <property type="match status" value="1"/>
</dbReference>
<keyword evidence="1" id="KW-0805">Transcription regulation</keyword>